<evidence type="ECO:0000313" key="2">
    <source>
        <dbReference type="Proteomes" id="UP000095209"/>
    </source>
</evidence>
<sequence>MAELANCPKCDRLFVQNLSGICETCRREEDKQFDIVYKYIRKKENRSATIQQIHTDTGVAEETIMRFVKEGRLRTTQFPNVGYGCKRCGTIIREGEMCVECVRTIKDDLHRYKRESERKEATEKQHTYYSMVDEKIRRKK</sequence>
<dbReference type="STRING" id="1305675.BFG57_02690"/>
<organism evidence="1 2">
    <name type="scientific">Bacillus solimangrovi</name>
    <dbReference type="NCBI Taxonomy" id="1305675"/>
    <lineage>
        <taxon>Bacteria</taxon>
        <taxon>Bacillati</taxon>
        <taxon>Bacillota</taxon>
        <taxon>Bacilli</taxon>
        <taxon>Bacillales</taxon>
        <taxon>Bacillaceae</taxon>
        <taxon>Bacillus</taxon>
    </lineage>
</organism>
<reference evidence="1 2" key="1">
    <citation type="submission" date="2016-08" db="EMBL/GenBank/DDBJ databases">
        <title>Genome of Bacillus solimangrovi GH2-4.</title>
        <authorList>
            <person name="Lim S."/>
            <person name="Kim B.-C."/>
        </authorList>
    </citation>
    <scope>NUCLEOTIDE SEQUENCE [LARGE SCALE GENOMIC DNA]</scope>
    <source>
        <strain evidence="1 2">GH2-4</strain>
    </source>
</reference>
<dbReference type="Proteomes" id="UP000095209">
    <property type="component" value="Unassembled WGS sequence"/>
</dbReference>
<dbReference type="InterPro" id="IPR022258">
    <property type="entry name" value="Flagellar_operon_YvyF"/>
</dbReference>
<evidence type="ECO:0008006" key="3">
    <source>
        <dbReference type="Google" id="ProtNLM"/>
    </source>
</evidence>
<name>A0A1E5LDP3_9BACI</name>
<dbReference type="EMBL" id="MJEH01000033">
    <property type="protein sequence ID" value="OEH92196.1"/>
    <property type="molecule type" value="Genomic_DNA"/>
</dbReference>
<dbReference type="RefSeq" id="WP_069717737.1">
    <property type="nucleotide sequence ID" value="NZ_MJEH01000033.1"/>
</dbReference>
<dbReference type="OrthoDB" id="1739831at2"/>
<evidence type="ECO:0000313" key="1">
    <source>
        <dbReference type="EMBL" id="OEH92196.1"/>
    </source>
</evidence>
<protein>
    <recommendedName>
        <fullName evidence="3">Flagellar protein</fullName>
    </recommendedName>
</protein>
<proteinExistence type="predicted"/>
<gene>
    <name evidence="1" type="ORF">BFG57_02690</name>
</gene>
<comment type="caution">
    <text evidence="1">The sequence shown here is derived from an EMBL/GenBank/DDBJ whole genome shotgun (WGS) entry which is preliminary data.</text>
</comment>
<accession>A0A1E5LDP3</accession>
<dbReference type="AlphaFoldDB" id="A0A1E5LDP3"/>
<keyword evidence="2" id="KW-1185">Reference proteome</keyword>
<dbReference type="NCBIfam" id="TIGR03826">
    <property type="entry name" value="YvyF"/>
    <property type="match status" value="1"/>
</dbReference>